<reference evidence="2 3" key="1">
    <citation type="journal article" date="2018" name="Sci. Rep.">
        <title>Raphidocelis subcapitata (=Pseudokirchneriella subcapitata) provides an insight into genome evolution and environmental adaptations in the Sphaeropleales.</title>
        <authorList>
            <person name="Suzuki S."/>
            <person name="Yamaguchi H."/>
            <person name="Nakajima N."/>
            <person name="Kawachi M."/>
        </authorList>
    </citation>
    <scope>NUCLEOTIDE SEQUENCE [LARGE SCALE GENOMIC DNA]</scope>
    <source>
        <strain evidence="2 3">NIES-35</strain>
    </source>
</reference>
<keyword evidence="3" id="KW-1185">Reference proteome</keyword>
<name>A0A2V0NRS8_9CHLO</name>
<proteinExistence type="predicted"/>
<protein>
    <submittedName>
        <fullName evidence="2">Uncharacterized protein</fullName>
    </submittedName>
</protein>
<feature type="region of interest" description="Disordered" evidence="1">
    <location>
        <begin position="398"/>
        <end position="424"/>
    </location>
</feature>
<dbReference type="Proteomes" id="UP000247498">
    <property type="component" value="Unassembled WGS sequence"/>
</dbReference>
<evidence type="ECO:0000313" key="3">
    <source>
        <dbReference type="Proteomes" id="UP000247498"/>
    </source>
</evidence>
<evidence type="ECO:0000313" key="2">
    <source>
        <dbReference type="EMBL" id="GBF90336.1"/>
    </source>
</evidence>
<feature type="compositionally biased region" description="Gly residues" evidence="1">
    <location>
        <begin position="398"/>
        <end position="414"/>
    </location>
</feature>
<dbReference type="EMBL" id="BDRX01000016">
    <property type="protein sequence ID" value="GBF90336.1"/>
    <property type="molecule type" value="Genomic_DNA"/>
</dbReference>
<dbReference type="SUPFAM" id="SSF81383">
    <property type="entry name" value="F-box domain"/>
    <property type="match status" value="1"/>
</dbReference>
<accession>A0A2V0NRS8</accession>
<dbReference type="InParanoid" id="A0A2V0NRS8"/>
<organism evidence="2 3">
    <name type="scientific">Raphidocelis subcapitata</name>
    <dbReference type="NCBI Taxonomy" id="307507"/>
    <lineage>
        <taxon>Eukaryota</taxon>
        <taxon>Viridiplantae</taxon>
        <taxon>Chlorophyta</taxon>
        <taxon>core chlorophytes</taxon>
        <taxon>Chlorophyceae</taxon>
        <taxon>CS clade</taxon>
        <taxon>Sphaeropleales</taxon>
        <taxon>Selenastraceae</taxon>
        <taxon>Raphidocelis</taxon>
    </lineage>
</organism>
<comment type="caution">
    <text evidence="2">The sequence shown here is derived from an EMBL/GenBank/DDBJ whole genome shotgun (WGS) entry which is preliminary data.</text>
</comment>
<dbReference type="InterPro" id="IPR036047">
    <property type="entry name" value="F-box-like_dom_sf"/>
</dbReference>
<evidence type="ECO:0000256" key="1">
    <source>
        <dbReference type="SAM" id="MobiDB-lite"/>
    </source>
</evidence>
<gene>
    <name evidence="2" type="ORF">Rsub_02442</name>
</gene>
<sequence>MEANDAGASRLVQLAPELLREILGRASGHDRCALAGTCRTLRQLVVASTTAVSLSCLQARWLANALDKWPTLRQVKSIRLEARGPWGQDHGIAALQLSERLCTRCSQLEAFKAPADSRPAEVLISGLGAYAGGWVLRNLTTLSLVNPGHPTGSVMLQHLTELVGLFVEPLEPPLFEGELLTYTADLLYEGSLPNLRRILLYAFIERGEEILPALQGHWADLAPIGGTLEAVALLDSAAFFPPEDGEAPDSQIQGVRFPALRELHLTTSHAAFYPRDWGATFPAVQSLVVGDACYFLPRLPDLARVAALPRLASLSLVGAAGRGAFMGGSLAGLAGCARLRELSLFRVARLQEAGADDEAAAAAAAPVAAAAAAAAAAGPVAAPAEGFAPPQAVEPAAGLGGFDGGEGGNGVDDGGGLHDDGGNGLESAPIPISELAAAARAPALQLLTLTGCPLVSGFDCAPEADVASAYAAAIEAAAARPLAVSVRLSALDAPQPTLLPAQYQWPAPLGAL</sequence>
<dbReference type="AlphaFoldDB" id="A0A2V0NRS8"/>
<dbReference type="CDD" id="cd09917">
    <property type="entry name" value="F-box_SF"/>
    <property type="match status" value="1"/>
</dbReference>